<dbReference type="OrthoDB" id="9824173at2"/>
<dbReference type="AlphaFoldDB" id="A0A3Q9FL66"/>
<evidence type="ECO:0000313" key="2">
    <source>
        <dbReference type="Proteomes" id="UP000267268"/>
    </source>
</evidence>
<keyword evidence="2" id="KW-1185">Reference proteome</keyword>
<sequence length="213" mass="24380">MTNIFFISCQTIDIKDDEKIVIDHKSNNIPIFFPNLKERFGEDAVDIKKVDVKSNDKGITVNATVLLENGDIEKRTINLSPEDMEKVVNRLTTSQNFEWAGNIDGNINIELSEDNGRQHRVIKYEKSVDGTSLPSDDNLYRDEIEDAIQKDYHQSIKTINNMNVEINSDLTKITADVTLDNGETIKQVINRSTDHELHDDDEIKVKMIMIEDK</sequence>
<dbReference type="RefSeq" id="WP_126614369.1">
    <property type="nucleotide sequence ID" value="NZ_CP034562.1"/>
</dbReference>
<name>A0A3Q9FL66_9BACT</name>
<reference evidence="1 2" key="1">
    <citation type="submission" date="2018-12" db="EMBL/GenBank/DDBJ databases">
        <title>Flammeovirga pectinis sp. nov., isolated from the gut of the Korean scallop, Patinopecten yessoensis.</title>
        <authorList>
            <person name="Bae J.-W."/>
            <person name="Jeong Y.-S."/>
            <person name="Kang W."/>
        </authorList>
    </citation>
    <scope>NUCLEOTIDE SEQUENCE [LARGE SCALE GENOMIC DNA]</scope>
    <source>
        <strain evidence="1 2">L12M1</strain>
    </source>
</reference>
<accession>A0A3Q9FL66</accession>
<evidence type="ECO:0000313" key="1">
    <source>
        <dbReference type="EMBL" id="AZQ62653.1"/>
    </source>
</evidence>
<organism evidence="1 2">
    <name type="scientific">Flammeovirga pectinis</name>
    <dbReference type="NCBI Taxonomy" id="2494373"/>
    <lineage>
        <taxon>Bacteria</taxon>
        <taxon>Pseudomonadati</taxon>
        <taxon>Bacteroidota</taxon>
        <taxon>Cytophagia</taxon>
        <taxon>Cytophagales</taxon>
        <taxon>Flammeovirgaceae</taxon>
        <taxon>Flammeovirga</taxon>
    </lineage>
</organism>
<proteinExistence type="predicted"/>
<gene>
    <name evidence="1" type="ORF">EI427_10515</name>
</gene>
<dbReference type="EMBL" id="CP034562">
    <property type="protein sequence ID" value="AZQ62653.1"/>
    <property type="molecule type" value="Genomic_DNA"/>
</dbReference>
<dbReference type="KEGG" id="fll:EI427_10515"/>
<protein>
    <submittedName>
        <fullName evidence="1">Uncharacterized protein</fullName>
    </submittedName>
</protein>
<dbReference type="Proteomes" id="UP000267268">
    <property type="component" value="Chromosome 1"/>
</dbReference>